<dbReference type="AlphaFoldDB" id="A0A3P7YV38"/>
<dbReference type="EMBL" id="UZAF01021162">
    <property type="protein sequence ID" value="VDO76024.1"/>
    <property type="molecule type" value="Genomic_DNA"/>
</dbReference>
<evidence type="ECO:0000313" key="2">
    <source>
        <dbReference type="Proteomes" id="UP000268014"/>
    </source>
</evidence>
<protein>
    <submittedName>
        <fullName evidence="1">Uncharacterized protein</fullName>
    </submittedName>
</protein>
<proteinExistence type="predicted"/>
<reference evidence="1 2" key="1">
    <citation type="submission" date="2018-11" db="EMBL/GenBank/DDBJ databases">
        <authorList>
            <consortium name="Pathogen Informatics"/>
        </authorList>
    </citation>
    <scope>NUCLEOTIDE SEQUENCE [LARGE SCALE GENOMIC DNA]</scope>
    <source>
        <strain evidence="1 2">MHpl1</strain>
    </source>
</reference>
<sequence length="74" mass="8938">MILIRGKQESSTHKSTLSTIKVNRRYTSCRTTNRCHFSCRQITWTILRAIDVHEKANAPMQFDRYYWNEQQKLF</sequence>
<organism evidence="1 2">
    <name type="scientific">Haemonchus placei</name>
    <name type="common">Barber's pole worm</name>
    <dbReference type="NCBI Taxonomy" id="6290"/>
    <lineage>
        <taxon>Eukaryota</taxon>
        <taxon>Metazoa</taxon>
        <taxon>Ecdysozoa</taxon>
        <taxon>Nematoda</taxon>
        <taxon>Chromadorea</taxon>
        <taxon>Rhabditida</taxon>
        <taxon>Rhabditina</taxon>
        <taxon>Rhabditomorpha</taxon>
        <taxon>Strongyloidea</taxon>
        <taxon>Trichostrongylidae</taxon>
        <taxon>Haemonchus</taxon>
    </lineage>
</organism>
<dbReference type="Proteomes" id="UP000268014">
    <property type="component" value="Unassembled WGS sequence"/>
</dbReference>
<keyword evidence="2" id="KW-1185">Reference proteome</keyword>
<evidence type="ECO:0000313" key="1">
    <source>
        <dbReference type="EMBL" id="VDO76024.1"/>
    </source>
</evidence>
<accession>A0A3P7YV38</accession>
<name>A0A3P7YV38_HAEPC</name>
<gene>
    <name evidence="1" type="ORF">HPLM_LOCUS19253</name>
</gene>